<evidence type="ECO:0000313" key="3">
    <source>
        <dbReference type="Proteomes" id="UP000813444"/>
    </source>
</evidence>
<organism evidence="2 3">
    <name type="scientific">Stachybotrys elegans</name>
    <dbReference type="NCBI Taxonomy" id="80388"/>
    <lineage>
        <taxon>Eukaryota</taxon>
        <taxon>Fungi</taxon>
        <taxon>Dikarya</taxon>
        <taxon>Ascomycota</taxon>
        <taxon>Pezizomycotina</taxon>
        <taxon>Sordariomycetes</taxon>
        <taxon>Hypocreomycetidae</taxon>
        <taxon>Hypocreales</taxon>
        <taxon>Stachybotryaceae</taxon>
        <taxon>Stachybotrys</taxon>
    </lineage>
</organism>
<reference evidence="2" key="1">
    <citation type="journal article" date="2021" name="Nat. Commun.">
        <title>Genetic determinants of endophytism in the Arabidopsis root mycobiome.</title>
        <authorList>
            <person name="Mesny F."/>
            <person name="Miyauchi S."/>
            <person name="Thiergart T."/>
            <person name="Pickel B."/>
            <person name="Atanasova L."/>
            <person name="Karlsson M."/>
            <person name="Huettel B."/>
            <person name="Barry K.W."/>
            <person name="Haridas S."/>
            <person name="Chen C."/>
            <person name="Bauer D."/>
            <person name="Andreopoulos W."/>
            <person name="Pangilinan J."/>
            <person name="LaButti K."/>
            <person name="Riley R."/>
            <person name="Lipzen A."/>
            <person name="Clum A."/>
            <person name="Drula E."/>
            <person name="Henrissat B."/>
            <person name="Kohler A."/>
            <person name="Grigoriev I.V."/>
            <person name="Martin F.M."/>
            <person name="Hacquard S."/>
        </authorList>
    </citation>
    <scope>NUCLEOTIDE SEQUENCE</scope>
    <source>
        <strain evidence="2">MPI-CAGE-CH-0235</strain>
    </source>
</reference>
<protein>
    <recommendedName>
        <fullName evidence="4">Secreted protein</fullName>
    </recommendedName>
</protein>
<evidence type="ECO:0000256" key="1">
    <source>
        <dbReference type="SAM" id="SignalP"/>
    </source>
</evidence>
<evidence type="ECO:0000313" key="2">
    <source>
        <dbReference type="EMBL" id="KAH7311728.1"/>
    </source>
</evidence>
<sequence>MLRLLARVCSVLRLSQAIGPKVGVGEVEVEISLGLITEVQGRWHSVGLSRSRRGSASTSRTCDMRHLIQLSPELPSTRCKGQDSSLLCQLFAAPPRLLTTGRSRENGNKERAVGFEFL</sequence>
<dbReference type="EMBL" id="JAGPNK010000011">
    <property type="protein sequence ID" value="KAH7311728.1"/>
    <property type="molecule type" value="Genomic_DNA"/>
</dbReference>
<evidence type="ECO:0008006" key="4">
    <source>
        <dbReference type="Google" id="ProtNLM"/>
    </source>
</evidence>
<comment type="caution">
    <text evidence="2">The sequence shown here is derived from an EMBL/GenBank/DDBJ whole genome shotgun (WGS) entry which is preliminary data.</text>
</comment>
<proteinExistence type="predicted"/>
<dbReference type="AlphaFoldDB" id="A0A8K0SPZ9"/>
<feature type="chain" id="PRO_5035476158" description="Secreted protein" evidence="1">
    <location>
        <begin position="18"/>
        <end position="118"/>
    </location>
</feature>
<name>A0A8K0SPZ9_9HYPO</name>
<accession>A0A8K0SPZ9</accession>
<dbReference type="Proteomes" id="UP000813444">
    <property type="component" value="Unassembled WGS sequence"/>
</dbReference>
<keyword evidence="1" id="KW-0732">Signal</keyword>
<keyword evidence="3" id="KW-1185">Reference proteome</keyword>
<feature type="signal peptide" evidence="1">
    <location>
        <begin position="1"/>
        <end position="17"/>
    </location>
</feature>
<gene>
    <name evidence="2" type="ORF">B0I35DRAFT_71413</name>
</gene>